<keyword evidence="1 4" id="KW-0378">Hydrolase</keyword>
<comment type="caution">
    <text evidence="4">The sequence shown here is derived from an EMBL/GenBank/DDBJ whole genome shotgun (WGS) entry which is preliminary data.</text>
</comment>
<evidence type="ECO:0000256" key="1">
    <source>
        <dbReference type="ARBA" id="ARBA00022801"/>
    </source>
</evidence>
<evidence type="ECO:0000313" key="4">
    <source>
        <dbReference type="EMBL" id="MFH6771200.1"/>
    </source>
</evidence>
<dbReference type="PANTHER" id="PTHR43265:SF1">
    <property type="entry name" value="ESTERASE ESTD"/>
    <property type="match status" value="1"/>
</dbReference>
<evidence type="ECO:0000259" key="3">
    <source>
        <dbReference type="Pfam" id="PF12146"/>
    </source>
</evidence>
<dbReference type="InterPro" id="IPR022742">
    <property type="entry name" value="Hydrolase_4"/>
</dbReference>
<dbReference type="PANTHER" id="PTHR43265">
    <property type="entry name" value="ESTERASE ESTD"/>
    <property type="match status" value="1"/>
</dbReference>
<dbReference type="PROSITE" id="PS00708">
    <property type="entry name" value="PRO_ENDOPEP_SER"/>
    <property type="match status" value="1"/>
</dbReference>
<evidence type="ECO:0000313" key="5">
    <source>
        <dbReference type="Proteomes" id="UP001610100"/>
    </source>
</evidence>
<dbReference type="Pfam" id="PF12146">
    <property type="entry name" value="Hydrolase_4"/>
    <property type="match status" value="1"/>
</dbReference>
<dbReference type="InterPro" id="IPR002471">
    <property type="entry name" value="Pept_S9_AS"/>
</dbReference>
<proteinExistence type="predicted"/>
<organism evidence="4 5">
    <name type="scientific">Gaetbulibacter aestuarii</name>
    <dbReference type="NCBI Taxonomy" id="1502358"/>
    <lineage>
        <taxon>Bacteria</taxon>
        <taxon>Pseudomonadati</taxon>
        <taxon>Bacteroidota</taxon>
        <taxon>Flavobacteriia</taxon>
        <taxon>Flavobacteriales</taxon>
        <taxon>Flavobacteriaceae</taxon>
        <taxon>Gaetbulibacter</taxon>
    </lineage>
</organism>
<keyword evidence="2" id="KW-0732">Signal</keyword>
<feature type="chain" id="PRO_5047503528" evidence="2">
    <location>
        <begin position="22"/>
        <end position="367"/>
    </location>
</feature>
<dbReference type="RefSeq" id="WP_344740204.1">
    <property type="nucleotide sequence ID" value="NZ_BAABAY010000001.1"/>
</dbReference>
<evidence type="ECO:0000256" key="2">
    <source>
        <dbReference type="SAM" id="SignalP"/>
    </source>
</evidence>
<accession>A0ABW7MWX9</accession>
<dbReference type="Gene3D" id="3.40.50.1820">
    <property type="entry name" value="alpha/beta hydrolase"/>
    <property type="match status" value="1"/>
</dbReference>
<dbReference type="EMBL" id="JBAWKB010000001">
    <property type="protein sequence ID" value="MFH6771200.1"/>
    <property type="molecule type" value="Genomic_DNA"/>
</dbReference>
<dbReference type="Proteomes" id="UP001610100">
    <property type="component" value="Unassembled WGS sequence"/>
</dbReference>
<protein>
    <submittedName>
        <fullName evidence="4">Alpha/beta fold hydrolase</fullName>
    </submittedName>
</protein>
<dbReference type="SUPFAM" id="SSF53474">
    <property type="entry name" value="alpha/beta-Hydrolases"/>
    <property type="match status" value="1"/>
</dbReference>
<gene>
    <name evidence="4" type="ORF">V8G58_04575</name>
</gene>
<feature type="signal peptide" evidence="2">
    <location>
        <begin position="1"/>
        <end position="21"/>
    </location>
</feature>
<feature type="domain" description="Serine aminopeptidase S33" evidence="3">
    <location>
        <begin position="92"/>
        <end position="330"/>
    </location>
</feature>
<name>A0ABW7MWX9_9FLAO</name>
<dbReference type="InterPro" id="IPR029058">
    <property type="entry name" value="AB_hydrolase_fold"/>
</dbReference>
<keyword evidence="5" id="KW-1185">Reference proteome</keyword>
<dbReference type="InterPro" id="IPR053145">
    <property type="entry name" value="AB_hydrolase_Est10"/>
</dbReference>
<reference evidence="4 5" key="1">
    <citation type="submission" date="2024-02" db="EMBL/GenBank/DDBJ databases">
        <title>A Gaetbulibacter species isolated from tidal flats and genomic insights of their niches.</title>
        <authorList>
            <person name="Ye Y."/>
        </authorList>
    </citation>
    <scope>NUCLEOTIDE SEQUENCE [LARGE SCALE GENOMIC DNA]</scope>
    <source>
        <strain evidence="4 5">KYW382</strain>
    </source>
</reference>
<sequence>MRGFLFKIIFLLSFTVVFSQAKRPQTPEAPFNYTSDTVHFKNPKANNITFEGTLTIPKNIKNPPVAILITGSGPQDRNETVKQFNHSPFLVLADYLSRHGIAVLRYDDRGVGNSEGDFSTGTSYDFATDAEAAFTFLKQRTDIDTSAIGLIGHSEGGLIAPMVASKNKDVAFVVLLAGPGVDGAEILRSQAKKVGMLSGVPQIQLDENDTLSKTIYEVIKTTKNEDSIAARVTRGLNDYKAKNPMSVLAPYITPVMIEQQLKTLKSPWIKAFIRIDPKDYLQETTCPVLALNGSKDVQVLADLNLEGIKAGLEKAQNTDVTIKALEGLNHLFQTAETGMPQEYSKIEETFSPNALEIISNWILERFH</sequence>
<dbReference type="GO" id="GO:0016787">
    <property type="term" value="F:hydrolase activity"/>
    <property type="evidence" value="ECO:0007669"/>
    <property type="project" value="UniProtKB-KW"/>
</dbReference>